<accession>A0A8X6Q2Y8</accession>
<reference evidence="1" key="1">
    <citation type="submission" date="2020-08" db="EMBL/GenBank/DDBJ databases">
        <title>Multicomponent nature underlies the extraordinary mechanical properties of spider dragline silk.</title>
        <authorList>
            <person name="Kono N."/>
            <person name="Nakamura H."/>
            <person name="Mori M."/>
            <person name="Yoshida Y."/>
            <person name="Ohtoshi R."/>
            <person name="Malay A.D."/>
            <person name="Moran D.A.P."/>
            <person name="Tomita M."/>
            <person name="Numata K."/>
            <person name="Arakawa K."/>
        </authorList>
    </citation>
    <scope>NUCLEOTIDE SEQUENCE</scope>
</reference>
<dbReference type="AlphaFoldDB" id="A0A8X6Q2Y8"/>
<organism evidence="1 2">
    <name type="scientific">Nephila pilipes</name>
    <name type="common">Giant wood spider</name>
    <name type="synonym">Nephila maculata</name>
    <dbReference type="NCBI Taxonomy" id="299642"/>
    <lineage>
        <taxon>Eukaryota</taxon>
        <taxon>Metazoa</taxon>
        <taxon>Ecdysozoa</taxon>
        <taxon>Arthropoda</taxon>
        <taxon>Chelicerata</taxon>
        <taxon>Arachnida</taxon>
        <taxon>Araneae</taxon>
        <taxon>Araneomorphae</taxon>
        <taxon>Entelegynae</taxon>
        <taxon>Araneoidea</taxon>
        <taxon>Nephilidae</taxon>
        <taxon>Nephila</taxon>
    </lineage>
</organism>
<evidence type="ECO:0000313" key="1">
    <source>
        <dbReference type="EMBL" id="GFU03730.1"/>
    </source>
</evidence>
<proteinExistence type="predicted"/>
<name>A0A8X6Q2Y8_NEPPI</name>
<gene>
    <name evidence="1" type="ORF">NPIL_78801</name>
</gene>
<sequence length="115" mass="13160">MIFAFVASSVELDKRTYASDSYARLVCRSAKGLRVHRVREHKVGIVKERTLGSYGRPFASQDEEVTTSPWNIPPTFDVDDLEELHHMQYMTAIWAAADCLHFNQSIHKASIKTYN</sequence>
<evidence type="ECO:0000313" key="2">
    <source>
        <dbReference type="Proteomes" id="UP000887013"/>
    </source>
</evidence>
<dbReference type="EMBL" id="BMAW01027736">
    <property type="protein sequence ID" value="GFU03730.1"/>
    <property type="molecule type" value="Genomic_DNA"/>
</dbReference>
<keyword evidence="2" id="KW-1185">Reference proteome</keyword>
<dbReference type="Proteomes" id="UP000887013">
    <property type="component" value="Unassembled WGS sequence"/>
</dbReference>
<protein>
    <submittedName>
        <fullName evidence="1">Uncharacterized protein</fullName>
    </submittedName>
</protein>
<comment type="caution">
    <text evidence="1">The sequence shown here is derived from an EMBL/GenBank/DDBJ whole genome shotgun (WGS) entry which is preliminary data.</text>
</comment>